<evidence type="ECO:0000313" key="2">
    <source>
        <dbReference type="Proteomes" id="UP000250991"/>
    </source>
</evidence>
<dbReference type="EMBL" id="UARW01000010">
    <property type="protein sequence ID" value="SQD02886.1"/>
    <property type="molecule type" value="Genomic_DNA"/>
</dbReference>
<name>A0A2X3JSV1_ECOLX</name>
<protein>
    <submittedName>
        <fullName evidence="1">NADH-quinone oxidoreductase subunit E</fullName>
        <ecNumber evidence="1">1.6.5.11</ecNumber>
    </submittedName>
</protein>
<dbReference type="InterPro" id="IPR036249">
    <property type="entry name" value="Thioredoxin-like_sf"/>
</dbReference>
<evidence type="ECO:0000313" key="1">
    <source>
        <dbReference type="EMBL" id="SQD02886.1"/>
    </source>
</evidence>
<dbReference type="Gene3D" id="3.40.30.10">
    <property type="entry name" value="Glutaredoxin"/>
    <property type="match status" value="1"/>
</dbReference>
<dbReference type="AlphaFoldDB" id="A0A2X3JSV1"/>
<accession>A0A2X3JSV1</accession>
<dbReference type="STRING" id="585034.ECIAI1_2359"/>
<keyword evidence="1" id="KW-0560">Oxidoreductase</keyword>
<dbReference type="GO" id="GO:0003954">
    <property type="term" value="F:NADH dehydrogenase activity"/>
    <property type="evidence" value="ECO:0007669"/>
    <property type="project" value="TreeGrafter"/>
</dbReference>
<sequence length="82" mass="9179">MCWFPASDVEGVATFYSQIFRQPVGRHVIRYCDSVVCHINGYQGIQAALEKKLNIKPGKRHLTVALRCCQLAAWGTVIKGQT</sequence>
<dbReference type="Pfam" id="PF01257">
    <property type="entry name" value="2Fe-2S_thioredx"/>
    <property type="match status" value="1"/>
</dbReference>
<gene>
    <name evidence="1" type="primary">nuoE_2</name>
    <name evidence="1" type="ORF">NCTC8009_03361</name>
</gene>
<proteinExistence type="predicted"/>
<dbReference type="PANTHER" id="PTHR10371:SF3">
    <property type="entry name" value="NADH DEHYDROGENASE [UBIQUINONE] FLAVOPROTEIN 2, MITOCHONDRIAL"/>
    <property type="match status" value="1"/>
</dbReference>
<dbReference type="Proteomes" id="UP000250991">
    <property type="component" value="Unassembled WGS sequence"/>
</dbReference>
<reference evidence="1 2" key="1">
    <citation type="submission" date="2018-06" db="EMBL/GenBank/DDBJ databases">
        <authorList>
            <consortium name="Pathogen Informatics"/>
            <person name="Doyle S."/>
        </authorList>
    </citation>
    <scope>NUCLEOTIDE SEQUENCE [LARGE SCALE GENOMIC DNA]</scope>
    <source>
        <strain evidence="1 2">NCTC8009</strain>
    </source>
</reference>
<dbReference type="SUPFAM" id="SSF52833">
    <property type="entry name" value="Thioredoxin-like"/>
    <property type="match status" value="1"/>
</dbReference>
<dbReference type="EC" id="1.6.5.11" evidence="1"/>
<dbReference type="PANTHER" id="PTHR10371">
    <property type="entry name" value="NADH DEHYDROGENASE UBIQUINONE FLAVOPROTEIN 2, MITOCHONDRIAL"/>
    <property type="match status" value="1"/>
</dbReference>
<organism evidence="1 2">
    <name type="scientific">Escherichia coli</name>
    <dbReference type="NCBI Taxonomy" id="562"/>
    <lineage>
        <taxon>Bacteria</taxon>
        <taxon>Pseudomonadati</taxon>
        <taxon>Pseudomonadota</taxon>
        <taxon>Gammaproteobacteria</taxon>
        <taxon>Enterobacterales</taxon>
        <taxon>Enterobacteriaceae</taxon>
        <taxon>Escherichia</taxon>
    </lineage>
</organism>